<evidence type="ECO:0000256" key="4">
    <source>
        <dbReference type="ARBA" id="ARBA00022801"/>
    </source>
</evidence>
<dbReference type="GO" id="GO:0005975">
    <property type="term" value="P:carbohydrate metabolic process"/>
    <property type="evidence" value="ECO:0007669"/>
    <property type="project" value="InterPro"/>
</dbReference>
<evidence type="ECO:0000313" key="8">
    <source>
        <dbReference type="Proteomes" id="UP000298631"/>
    </source>
</evidence>
<sequence length="340" mass="36149">MTTRAAVLGCSGTTLLPEEAAFFRAVNPWGFILFARNVADPAQLRRLTAELRECVGRDAPVLVDQEGGRVQRLRAPHWSEWLAPLEMVKLAMATAKPGQGHQTACRAMELRYRLIASELHGVGIDVNCAPCLDVASAVTHPFLRNRCFSEDPSLVADLGRAAAKGHLAGGVLPIVKHMPGHGRASLDSHKALPHVSAPREVLEAHDFAPFRALNDLPIAMTAHIIYDAIDAENPATTSSTMVQLMRRDIGFEGLLVSDDLSMNALAGSLGERAAATIAAGVDIALHCSGDMAEMMQVVEAAGPMSTQAHARSEAALAQRCPPQTVDIAALRADLSGLVNG</sequence>
<geneLocation type="plasmid" evidence="7 8">
    <name>unnamed1</name>
</geneLocation>
<reference evidence="7 8" key="1">
    <citation type="submission" date="2019-05" db="EMBL/GenBank/DDBJ databases">
        <title>Pseudorhodobacter turbinis sp. nov., isolated from the gut of the Korean turban shell.</title>
        <authorList>
            <person name="Jeong Y.-S."/>
            <person name="Kang W.-R."/>
            <person name="Bae J.-W."/>
        </authorList>
    </citation>
    <scope>NUCLEOTIDE SEQUENCE [LARGE SCALE GENOMIC DNA]</scope>
    <source>
        <strain evidence="7 8">S12M18</strain>
        <plasmid evidence="7 8">unnamed1</plasmid>
    </source>
</reference>
<dbReference type="InterPro" id="IPR050226">
    <property type="entry name" value="NagZ_Beta-hexosaminidase"/>
</dbReference>
<dbReference type="Pfam" id="PF00933">
    <property type="entry name" value="Glyco_hydro_3"/>
    <property type="match status" value="1"/>
</dbReference>
<dbReference type="PANTHER" id="PTHR30480">
    <property type="entry name" value="BETA-HEXOSAMINIDASE-RELATED"/>
    <property type="match status" value="1"/>
</dbReference>
<dbReference type="InterPro" id="IPR036962">
    <property type="entry name" value="Glyco_hydro_3_N_sf"/>
</dbReference>
<dbReference type="GO" id="GO:0009254">
    <property type="term" value="P:peptidoglycan turnover"/>
    <property type="evidence" value="ECO:0007669"/>
    <property type="project" value="TreeGrafter"/>
</dbReference>
<gene>
    <name evidence="7" type="ORF">EOK75_13515</name>
</gene>
<evidence type="ECO:0000313" key="7">
    <source>
        <dbReference type="EMBL" id="QCO56826.1"/>
    </source>
</evidence>
<dbReference type="SUPFAM" id="SSF51445">
    <property type="entry name" value="(Trans)glycosidases"/>
    <property type="match status" value="1"/>
</dbReference>
<dbReference type="RefSeq" id="WP_137194613.1">
    <property type="nucleotide sequence ID" value="NZ_CP039965.1"/>
</dbReference>
<keyword evidence="5" id="KW-0326">Glycosidase</keyword>
<keyword evidence="4 7" id="KW-0378">Hydrolase</keyword>
<comment type="similarity">
    <text evidence="2">Belongs to the glycosyl hydrolase 3 family.</text>
</comment>
<organism evidence="7 8">
    <name type="scientific">Pseudorhodobacter turbinis</name>
    <dbReference type="NCBI Taxonomy" id="2500533"/>
    <lineage>
        <taxon>Bacteria</taxon>
        <taxon>Pseudomonadati</taxon>
        <taxon>Pseudomonadota</taxon>
        <taxon>Alphaproteobacteria</taxon>
        <taxon>Rhodobacterales</taxon>
        <taxon>Paracoccaceae</taxon>
        <taxon>Pseudorhodobacter</taxon>
    </lineage>
</organism>
<evidence type="ECO:0000256" key="5">
    <source>
        <dbReference type="ARBA" id="ARBA00023295"/>
    </source>
</evidence>
<protein>
    <recommendedName>
        <fullName evidence="3">beta-N-acetylhexosaminidase</fullName>
        <ecNumber evidence="3">3.2.1.52</ecNumber>
    </recommendedName>
</protein>
<dbReference type="PROSITE" id="PS00775">
    <property type="entry name" value="GLYCOSYL_HYDROL_F3"/>
    <property type="match status" value="1"/>
</dbReference>
<keyword evidence="7" id="KW-0614">Plasmid</keyword>
<feature type="domain" description="Glycoside hydrolase family 3 N-terminal" evidence="6">
    <location>
        <begin position="30"/>
        <end position="300"/>
    </location>
</feature>
<dbReference type="PANTHER" id="PTHR30480:SF13">
    <property type="entry name" value="BETA-HEXOSAMINIDASE"/>
    <property type="match status" value="1"/>
</dbReference>
<dbReference type="EMBL" id="CP039965">
    <property type="protein sequence ID" value="QCO56826.1"/>
    <property type="molecule type" value="Genomic_DNA"/>
</dbReference>
<evidence type="ECO:0000256" key="1">
    <source>
        <dbReference type="ARBA" id="ARBA00001231"/>
    </source>
</evidence>
<dbReference type="AlphaFoldDB" id="A0A4P8EIL9"/>
<comment type="catalytic activity">
    <reaction evidence="1">
        <text>Hydrolysis of terminal non-reducing N-acetyl-D-hexosamine residues in N-acetyl-beta-D-hexosaminides.</text>
        <dbReference type="EC" id="3.2.1.52"/>
    </reaction>
</comment>
<dbReference type="GO" id="GO:0004563">
    <property type="term" value="F:beta-N-acetylhexosaminidase activity"/>
    <property type="evidence" value="ECO:0007669"/>
    <property type="project" value="UniProtKB-EC"/>
</dbReference>
<evidence type="ECO:0000259" key="6">
    <source>
        <dbReference type="Pfam" id="PF00933"/>
    </source>
</evidence>
<proteinExistence type="inferred from homology"/>
<evidence type="ECO:0000256" key="3">
    <source>
        <dbReference type="ARBA" id="ARBA00012663"/>
    </source>
</evidence>
<dbReference type="InterPro" id="IPR017853">
    <property type="entry name" value="GH"/>
</dbReference>
<dbReference type="EC" id="3.2.1.52" evidence="3"/>
<evidence type="ECO:0000256" key="2">
    <source>
        <dbReference type="ARBA" id="ARBA00005336"/>
    </source>
</evidence>
<dbReference type="Proteomes" id="UP000298631">
    <property type="component" value="Plasmid unnamed1"/>
</dbReference>
<accession>A0A4P8EIL9</accession>
<keyword evidence="8" id="KW-1185">Reference proteome</keyword>
<dbReference type="InterPro" id="IPR019800">
    <property type="entry name" value="Glyco_hydro_3_AS"/>
</dbReference>
<dbReference type="OrthoDB" id="9786661at2"/>
<dbReference type="InterPro" id="IPR001764">
    <property type="entry name" value="Glyco_hydro_3_N"/>
</dbReference>
<dbReference type="Gene3D" id="3.20.20.300">
    <property type="entry name" value="Glycoside hydrolase, family 3, N-terminal domain"/>
    <property type="match status" value="1"/>
</dbReference>
<dbReference type="KEGG" id="pseb:EOK75_13515"/>
<name>A0A4P8EIL9_9RHOB</name>